<keyword evidence="7" id="KW-1185">Reference proteome</keyword>
<keyword evidence="5" id="KW-0166">Nematocyst</keyword>
<dbReference type="GO" id="GO:0046930">
    <property type="term" value="C:pore complex"/>
    <property type="evidence" value="ECO:0007669"/>
    <property type="project" value="InterPro"/>
</dbReference>
<keyword evidence="4" id="KW-1053">Target membrane</keyword>
<dbReference type="AlphaFoldDB" id="A0A210QIL2"/>
<comment type="subcellular location">
    <subcellularLocation>
        <location evidence="2">Nematocyst</location>
    </subcellularLocation>
    <subcellularLocation>
        <location evidence="1">Target cell membrane</location>
    </subcellularLocation>
</comment>
<dbReference type="GO" id="GO:0006812">
    <property type="term" value="P:monoatomic cation transport"/>
    <property type="evidence" value="ECO:0007669"/>
    <property type="project" value="InterPro"/>
</dbReference>
<dbReference type="PANTHER" id="PTHR40388:SF1">
    <property type="entry name" value="BRYOPORIN"/>
    <property type="match status" value="1"/>
</dbReference>
<dbReference type="GO" id="GO:0015267">
    <property type="term" value="F:channel activity"/>
    <property type="evidence" value="ECO:0007669"/>
    <property type="project" value="InterPro"/>
</dbReference>
<dbReference type="InterPro" id="IPR015926">
    <property type="entry name" value="Cytolysin/lectin"/>
</dbReference>
<evidence type="ECO:0000256" key="1">
    <source>
        <dbReference type="ARBA" id="ARBA00004175"/>
    </source>
</evidence>
<gene>
    <name evidence="6" type="ORF">KP79_PYT16169</name>
</gene>
<keyword evidence="4" id="KW-0472">Membrane</keyword>
<dbReference type="GO" id="GO:0042151">
    <property type="term" value="C:nematocyst"/>
    <property type="evidence" value="ECO:0007669"/>
    <property type="project" value="UniProtKB-SubCell"/>
</dbReference>
<dbReference type="Proteomes" id="UP000242188">
    <property type="component" value="Unassembled WGS sequence"/>
</dbReference>
<sequence length="201" mass="21907">MIAGITAAVAAGSSLAGTTVSALTSSGGYSVACGIETANWTKYTLEKPTAFNDGGLIKTPPIDILPGVKEAMVAHKTGGTATGTYGSVSWVVKDRRAVVMWAVPFNHDYYTNWLAVGLTKPGYTEHDPHWYNTMYYKNSTETFSFKRKQFYNDVSALSFSDGEFEIEGNMGSTHITNMHIIVRPCNKQDYAPSLLKALNKD</sequence>
<evidence type="ECO:0000256" key="4">
    <source>
        <dbReference type="ARBA" id="ARBA00023298"/>
    </source>
</evidence>
<dbReference type="EMBL" id="NEDP02003450">
    <property type="protein sequence ID" value="OWF48628.1"/>
    <property type="molecule type" value="Genomic_DNA"/>
</dbReference>
<organism evidence="6 7">
    <name type="scientific">Mizuhopecten yessoensis</name>
    <name type="common">Japanese scallop</name>
    <name type="synonym">Patinopecten yessoensis</name>
    <dbReference type="NCBI Taxonomy" id="6573"/>
    <lineage>
        <taxon>Eukaryota</taxon>
        <taxon>Metazoa</taxon>
        <taxon>Spiralia</taxon>
        <taxon>Lophotrochozoa</taxon>
        <taxon>Mollusca</taxon>
        <taxon>Bivalvia</taxon>
        <taxon>Autobranchia</taxon>
        <taxon>Pteriomorphia</taxon>
        <taxon>Pectinida</taxon>
        <taxon>Pectinoidea</taxon>
        <taxon>Pectinidae</taxon>
        <taxon>Mizuhopecten</taxon>
    </lineage>
</organism>
<dbReference type="OrthoDB" id="6132998at2759"/>
<comment type="caution">
    <text evidence="6">The sequence shown here is derived from an EMBL/GenBank/DDBJ whole genome shotgun (WGS) entry which is preliminary data.</text>
</comment>
<name>A0A210QIL2_MIZYE</name>
<proteinExistence type="predicted"/>
<evidence type="ECO:0000313" key="6">
    <source>
        <dbReference type="EMBL" id="OWF48628.1"/>
    </source>
</evidence>
<dbReference type="GO" id="GO:0051715">
    <property type="term" value="P:cytolysis in another organism"/>
    <property type="evidence" value="ECO:0007669"/>
    <property type="project" value="InterPro"/>
</dbReference>
<evidence type="ECO:0000256" key="3">
    <source>
        <dbReference type="ARBA" id="ARBA00022537"/>
    </source>
</evidence>
<evidence type="ECO:0000313" key="7">
    <source>
        <dbReference type="Proteomes" id="UP000242188"/>
    </source>
</evidence>
<reference evidence="6 7" key="1">
    <citation type="journal article" date="2017" name="Nat. Ecol. Evol.">
        <title>Scallop genome provides insights into evolution of bilaterian karyotype and development.</title>
        <authorList>
            <person name="Wang S."/>
            <person name="Zhang J."/>
            <person name="Jiao W."/>
            <person name="Li J."/>
            <person name="Xun X."/>
            <person name="Sun Y."/>
            <person name="Guo X."/>
            <person name="Huan P."/>
            <person name="Dong B."/>
            <person name="Zhang L."/>
            <person name="Hu X."/>
            <person name="Sun X."/>
            <person name="Wang J."/>
            <person name="Zhao C."/>
            <person name="Wang Y."/>
            <person name="Wang D."/>
            <person name="Huang X."/>
            <person name="Wang R."/>
            <person name="Lv J."/>
            <person name="Li Y."/>
            <person name="Zhang Z."/>
            <person name="Liu B."/>
            <person name="Lu W."/>
            <person name="Hui Y."/>
            <person name="Liang J."/>
            <person name="Zhou Z."/>
            <person name="Hou R."/>
            <person name="Li X."/>
            <person name="Liu Y."/>
            <person name="Li H."/>
            <person name="Ning X."/>
            <person name="Lin Y."/>
            <person name="Zhao L."/>
            <person name="Xing Q."/>
            <person name="Dou J."/>
            <person name="Li Y."/>
            <person name="Mao J."/>
            <person name="Guo H."/>
            <person name="Dou H."/>
            <person name="Li T."/>
            <person name="Mu C."/>
            <person name="Jiang W."/>
            <person name="Fu Q."/>
            <person name="Fu X."/>
            <person name="Miao Y."/>
            <person name="Liu J."/>
            <person name="Yu Q."/>
            <person name="Li R."/>
            <person name="Liao H."/>
            <person name="Li X."/>
            <person name="Kong Y."/>
            <person name="Jiang Z."/>
            <person name="Chourrout D."/>
            <person name="Li R."/>
            <person name="Bao Z."/>
        </authorList>
    </citation>
    <scope>NUCLEOTIDE SEQUENCE [LARGE SCALE GENOMIC DNA]</scope>
    <source>
        <strain evidence="6 7">PY_sf001</strain>
    </source>
</reference>
<dbReference type="GO" id="GO:0044218">
    <property type="term" value="C:other organism cell membrane"/>
    <property type="evidence" value="ECO:0007669"/>
    <property type="project" value="UniProtKB-KW"/>
</dbReference>
<dbReference type="SUPFAM" id="SSF63724">
    <property type="entry name" value="Cytolysin/lectin"/>
    <property type="match status" value="1"/>
</dbReference>
<keyword evidence="3" id="KW-1052">Target cell membrane</keyword>
<protein>
    <submittedName>
        <fullName evidence="6">Echotoxin-2</fullName>
    </submittedName>
</protein>
<dbReference type="Gene3D" id="2.60.270.20">
    <property type="entry name" value="Cytolysin/lectin"/>
    <property type="match status" value="1"/>
</dbReference>
<evidence type="ECO:0000256" key="2">
    <source>
        <dbReference type="ARBA" id="ARBA00004532"/>
    </source>
</evidence>
<accession>A0A210QIL2</accession>
<dbReference type="GO" id="GO:0046931">
    <property type="term" value="P:pore complex assembly"/>
    <property type="evidence" value="ECO:0007669"/>
    <property type="project" value="InterPro"/>
</dbReference>
<dbReference type="PANTHER" id="PTHR40388">
    <property type="entry name" value="BRYOPORIN"/>
    <property type="match status" value="1"/>
</dbReference>
<dbReference type="InterPro" id="IPR050677">
    <property type="entry name" value="Actinoporin_PFT"/>
</dbReference>
<dbReference type="InterPro" id="IPR009104">
    <property type="entry name" value="Anemon_actinoporin-like"/>
</dbReference>
<dbReference type="Pfam" id="PF06369">
    <property type="entry name" value="Anemone_cytotox"/>
    <property type="match status" value="1"/>
</dbReference>
<evidence type="ECO:0000256" key="5">
    <source>
        <dbReference type="ARBA" id="ARBA00023331"/>
    </source>
</evidence>